<dbReference type="Pfam" id="PF20020">
    <property type="entry name" value="DUF6431"/>
    <property type="match status" value="1"/>
</dbReference>
<dbReference type="EMBL" id="JXYS01000058">
    <property type="protein sequence ID" value="KJF17275.1"/>
    <property type="molecule type" value="Genomic_DNA"/>
</dbReference>
<dbReference type="InterPro" id="IPR045536">
    <property type="entry name" value="DUF6431"/>
</dbReference>
<dbReference type="STRING" id="1280514.AXFE_18580"/>
<organism evidence="2 3">
    <name type="scientific">Acidithrix ferrooxidans</name>
    <dbReference type="NCBI Taxonomy" id="1280514"/>
    <lineage>
        <taxon>Bacteria</taxon>
        <taxon>Bacillati</taxon>
        <taxon>Actinomycetota</taxon>
        <taxon>Acidimicrobiia</taxon>
        <taxon>Acidimicrobiales</taxon>
        <taxon>Acidimicrobiaceae</taxon>
        <taxon>Acidithrix</taxon>
    </lineage>
</organism>
<feature type="domain" description="DUF6431" evidence="1">
    <location>
        <begin position="23"/>
        <end position="108"/>
    </location>
</feature>
<name>A0A0D8HGZ9_9ACTN</name>
<protein>
    <recommendedName>
        <fullName evidence="1">DUF6431 domain-containing protein</fullName>
    </recommendedName>
</protein>
<evidence type="ECO:0000259" key="1">
    <source>
        <dbReference type="Pfam" id="PF20020"/>
    </source>
</evidence>
<keyword evidence="3" id="KW-1185">Reference proteome</keyword>
<comment type="caution">
    <text evidence="2">The sequence shown here is derived from an EMBL/GenBank/DDBJ whole genome shotgun (WGS) entry which is preliminary data.</text>
</comment>
<dbReference type="AlphaFoldDB" id="A0A0D8HGZ9"/>
<evidence type="ECO:0000313" key="2">
    <source>
        <dbReference type="EMBL" id="KJF17275.1"/>
    </source>
</evidence>
<dbReference type="Proteomes" id="UP000032360">
    <property type="component" value="Unassembled WGS sequence"/>
</dbReference>
<dbReference type="OrthoDB" id="3694837at2"/>
<dbReference type="RefSeq" id="WP_152625983.1">
    <property type="nucleotide sequence ID" value="NZ_JXYS01000058.1"/>
</dbReference>
<sequence length="195" mass="21407">MAVIVSSDPDVVESELLGGKLFCPSCNGVLRKWAHARSRTIRMRDCTKTLCPRRSRCSDCFKTSVLLPDYLLVRRVDEAAVIGSALVQKAEGLGHRKIAANICRPETTVRGWLRRFREKLEIPLEHFTNWALVLDVTLSEIAPAGSLFADAISAIGIAVRSLSIRFGPSPPWSQMSVMCGGRLLSNTNSPFPAPS</sequence>
<accession>A0A0D8HGZ9</accession>
<proteinExistence type="predicted"/>
<gene>
    <name evidence="2" type="ORF">AXFE_18580</name>
</gene>
<reference evidence="2 3" key="1">
    <citation type="submission" date="2015-01" db="EMBL/GenBank/DDBJ databases">
        <title>Draft genome of the acidophilic iron oxidizer Acidithrix ferrooxidans strain Py-F3.</title>
        <authorList>
            <person name="Poehlein A."/>
            <person name="Eisen S."/>
            <person name="Schloemann M."/>
            <person name="Johnson B.D."/>
            <person name="Daniel R."/>
            <person name="Muehling M."/>
        </authorList>
    </citation>
    <scope>NUCLEOTIDE SEQUENCE [LARGE SCALE GENOMIC DNA]</scope>
    <source>
        <strain evidence="2 3">Py-F3</strain>
    </source>
</reference>
<evidence type="ECO:0000313" key="3">
    <source>
        <dbReference type="Proteomes" id="UP000032360"/>
    </source>
</evidence>